<reference evidence="2 3" key="1">
    <citation type="journal article" date="2014" name="BMC Genomics">
        <title>Genome sequencing of four Aureobasidium pullulans varieties: biotechnological potential, stress tolerance, and description of new species.</title>
        <authorList>
            <person name="Gostin Ar C."/>
            <person name="Ohm R.A."/>
            <person name="Kogej T."/>
            <person name="Sonjak S."/>
            <person name="Turk M."/>
            <person name="Zajc J."/>
            <person name="Zalar P."/>
            <person name="Grube M."/>
            <person name="Sun H."/>
            <person name="Han J."/>
            <person name="Sharma A."/>
            <person name="Chiniquy J."/>
            <person name="Ngan C.Y."/>
            <person name="Lipzen A."/>
            <person name="Barry K."/>
            <person name="Grigoriev I.V."/>
            <person name="Gunde-Cimerman N."/>
        </authorList>
    </citation>
    <scope>NUCLEOTIDE SEQUENCE [LARGE SCALE GENOMIC DNA]</scope>
    <source>
        <strain evidence="2 3">EXF-2481</strain>
    </source>
</reference>
<dbReference type="RefSeq" id="XP_013345913.1">
    <property type="nucleotide sequence ID" value="XM_013490459.1"/>
</dbReference>
<dbReference type="GO" id="GO:0005543">
    <property type="term" value="F:phospholipid binding"/>
    <property type="evidence" value="ECO:0007669"/>
    <property type="project" value="TreeGrafter"/>
</dbReference>
<dbReference type="PANTHER" id="PTHR11362:SF78">
    <property type="entry name" value="PROTEASE INHIBITOR"/>
    <property type="match status" value="1"/>
</dbReference>
<dbReference type="SUPFAM" id="SSF49777">
    <property type="entry name" value="PEBP-like"/>
    <property type="match status" value="1"/>
</dbReference>
<feature type="signal peptide" evidence="1">
    <location>
        <begin position="1"/>
        <end position="18"/>
    </location>
</feature>
<accession>A0A074YI83</accession>
<dbReference type="Gene3D" id="3.90.280.10">
    <property type="entry name" value="PEBP-like"/>
    <property type="match status" value="1"/>
</dbReference>
<evidence type="ECO:0000256" key="1">
    <source>
        <dbReference type="SAM" id="SignalP"/>
    </source>
</evidence>
<sequence length="225" mass="24618">MKPSQLLFGIAAAVGVNAATPPGSSPQVPNSLGLVFDKNIVTPGEMVAQSVADAAQPSLFYTPHLKPGPRGLKKHPLPLPLPKPLDKTYLFTLVDLNLPFFALPPTTDFASLVPGIGKNRTTRLHWFEYNVHASAPFFSLQNQSLPIAEYQGPMPPKGDGFHNYVLYLFEQPEGFDPEEYLAQDYDGDSFARMNFSVKGLEERVGAAPVAANYFLVENENNTRTA</sequence>
<dbReference type="InterPro" id="IPR008914">
    <property type="entry name" value="PEBP"/>
</dbReference>
<gene>
    <name evidence="2" type="ORF">AUEXF2481DRAFT_38036</name>
</gene>
<dbReference type="HOGENOM" id="CLU_107650_0_0_1"/>
<keyword evidence="3" id="KW-1185">Reference proteome</keyword>
<dbReference type="EMBL" id="KL584754">
    <property type="protein sequence ID" value="KEQ97523.1"/>
    <property type="molecule type" value="Genomic_DNA"/>
</dbReference>
<evidence type="ECO:0000313" key="3">
    <source>
        <dbReference type="Proteomes" id="UP000030641"/>
    </source>
</evidence>
<proteinExistence type="predicted"/>
<dbReference type="GO" id="GO:0030414">
    <property type="term" value="F:peptidase inhibitor activity"/>
    <property type="evidence" value="ECO:0007669"/>
    <property type="project" value="TreeGrafter"/>
</dbReference>
<dbReference type="Pfam" id="PF01161">
    <property type="entry name" value="PBP"/>
    <property type="match status" value="1"/>
</dbReference>
<dbReference type="CDD" id="cd00866">
    <property type="entry name" value="PEBP_euk"/>
    <property type="match status" value="1"/>
</dbReference>
<organism evidence="2 3">
    <name type="scientific">Aureobasidium subglaciale (strain EXF-2481)</name>
    <name type="common">Aureobasidium pullulans var. subglaciale</name>
    <dbReference type="NCBI Taxonomy" id="1043005"/>
    <lineage>
        <taxon>Eukaryota</taxon>
        <taxon>Fungi</taxon>
        <taxon>Dikarya</taxon>
        <taxon>Ascomycota</taxon>
        <taxon>Pezizomycotina</taxon>
        <taxon>Dothideomycetes</taxon>
        <taxon>Dothideomycetidae</taxon>
        <taxon>Dothideales</taxon>
        <taxon>Saccotheciaceae</taxon>
        <taxon>Aureobasidium</taxon>
    </lineage>
</organism>
<dbReference type="PANTHER" id="PTHR11362">
    <property type="entry name" value="PHOSPHATIDYLETHANOLAMINE-BINDING PROTEIN"/>
    <property type="match status" value="1"/>
</dbReference>
<dbReference type="InParanoid" id="A0A074YI83"/>
<dbReference type="InterPro" id="IPR036610">
    <property type="entry name" value="PEBP-like_sf"/>
</dbReference>
<feature type="chain" id="PRO_5001703228" description="PEBP-like protein" evidence="1">
    <location>
        <begin position="19"/>
        <end position="225"/>
    </location>
</feature>
<dbReference type="OMA" id="PRDSTNH"/>
<dbReference type="Proteomes" id="UP000030641">
    <property type="component" value="Unassembled WGS sequence"/>
</dbReference>
<dbReference type="STRING" id="1043005.A0A074YI83"/>
<dbReference type="InterPro" id="IPR035810">
    <property type="entry name" value="PEBP_euk"/>
</dbReference>
<name>A0A074YI83_AURSE</name>
<protein>
    <recommendedName>
        <fullName evidence="4">PEBP-like protein</fullName>
    </recommendedName>
</protein>
<dbReference type="GeneID" id="25366001"/>
<dbReference type="OrthoDB" id="2506647at2759"/>
<keyword evidence="1" id="KW-0732">Signal</keyword>
<dbReference type="GO" id="GO:0030162">
    <property type="term" value="P:regulation of proteolysis"/>
    <property type="evidence" value="ECO:0007669"/>
    <property type="project" value="TreeGrafter"/>
</dbReference>
<evidence type="ECO:0000313" key="2">
    <source>
        <dbReference type="EMBL" id="KEQ97523.1"/>
    </source>
</evidence>
<dbReference type="AlphaFoldDB" id="A0A074YI83"/>
<dbReference type="GO" id="GO:0046578">
    <property type="term" value="P:regulation of Ras protein signal transduction"/>
    <property type="evidence" value="ECO:0007669"/>
    <property type="project" value="TreeGrafter"/>
</dbReference>
<evidence type="ECO:0008006" key="4">
    <source>
        <dbReference type="Google" id="ProtNLM"/>
    </source>
</evidence>